<dbReference type="PANTHER" id="PTHR23074:SF86">
    <property type="entry name" value="SPASTIN"/>
    <property type="match status" value="1"/>
</dbReference>
<evidence type="ECO:0000259" key="10">
    <source>
        <dbReference type="SMART" id="SM00745"/>
    </source>
</evidence>
<feature type="domain" description="AAA+ ATPase" evidence="9">
    <location>
        <begin position="177"/>
        <end position="313"/>
    </location>
</feature>
<dbReference type="SUPFAM" id="SSF116846">
    <property type="entry name" value="MIT domain"/>
    <property type="match status" value="1"/>
</dbReference>
<dbReference type="GO" id="GO:0005524">
    <property type="term" value="F:ATP binding"/>
    <property type="evidence" value="ECO:0007669"/>
    <property type="project" value="UniProtKB-KW"/>
</dbReference>
<dbReference type="STRING" id="431595.K3W6T0"/>
<evidence type="ECO:0000256" key="1">
    <source>
        <dbReference type="ARBA" id="ARBA00022701"/>
    </source>
</evidence>
<dbReference type="SUPFAM" id="SSF52540">
    <property type="entry name" value="P-loop containing nucleoside triphosphate hydrolases"/>
    <property type="match status" value="1"/>
</dbReference>
<keyword evidence="4" id="KW-0472">Membrane</keyword>
<comment type="similarity">
    <text evidence="8">Belongs to the AAA ATPase family.</text>
</comment>
<dbReference type="InterPro" id="IPR036181">
    <property type="entry name" value="MIT_dom_sf"/>
</dbReference>
<dbReference type="InParanoid" id="K3W6T0"/>
<dbReference type="FunFam" id="1.10.8.60:FF:000022">
    <property type="entry name" value="Fidgetin like 1"/>
    <property type="match status" value="1"/>
</dbReference>
<dbReference type="OMA" id="DAWNDAH"/>
<keyword evidence="1" id="KW-0493">Microtubule</keyword>
<dbReference type="EC" id="5.6.1.1" evidence="7"/>
<dbReference type="GO" id="GO:0005874">
    <property type="term" value="C:microtubule"/>
    <property type="evidence" value="ECO:0007669"/>
    <property type="project" value="UniProtKB-KW"/>
</dbReference>
<dbReference type="EnsemblProtists" id="PYU1_T000671">
    <property type="protein sequence ID" value="PYU1_T000671"/>
    <property type="gene ID" value="PYU1_G000671"/>
</dbReference>
<evidence type="ECO:0000259" key="9">
    <source>
        <dbReference type="SMART" id="SM00382"/>
    </source>
</evidence>
<dbReference type="Pfam" id="PF17862">
    <property type="entry name" value="AAA_lid_3"/>
    <property type="match status" value="1"/>
</dbReference>
<evidence type="ECO:0000256" key="8">
    <source>
        <dbReference type="RuleBase" id="RU003651"/>
    </source>
</evidence>
<dbReference type="InterPro" id="IPR050304">
    <property type="entry name" value="MT-severing_AAA_ATPase"/>
</dbReference>
<evidence type="ECO:0000256" key="2">
    <source>
        <dbReference type="ARBA" id="ARBA00022741"/>
    </source>
</evidence>
<dbReference type="PANTHER" id="PTHR23074">
    <property type="entry name" value="AAA DOMAIN-CONTAINING"/>
    <property type="match status" value="1"/>
</dbReference>
<dbReference type="FunFam" id="3.40.50.300:FF:000093">
    <property type="entry name" value="Fidgetin-like 1"/>
    <property type="match status" value="1"/>
</dbReference>
<dbReference type="InterPro" id="IPR027417">
    <property type="entry name" value="P-loop_NTPase"/>
</dbReference>
<dbReference type="VEuPathDB" id="FungiDB:PYU1_G000671"/>
<dbReference type="Pfam" id="PF04212">
    <property type="entry name" value="MIT"/>
    <property type="match status" value="1"/>
</dbReference>
<protein>
    <recommendedName>
        <fullName evidence="7">microtubule-severing ATPase</fullName>
        <ecNumber evidence="7">5.6.1.1</ecNumber>
    </recommendedName>
</protein>
<dbReference type="Proteomes" id="UP000019132">
    <property type="component" value="Unassembled WGS sequence"/>
</dbReference>
<organism evidence="11 12">
    <name type="scientific">Globisporangium ultimum (strain ATCC 200006 / CBS 805.95 / DAOM BR144)</name>
    <name type="common">Pythium ultimum</name>
    <dbReference type="NCBI Taxonomy" id="431595"/>
    <lineage>
        <taxon>Eukaryota</taxon>
        <taxon>Sar</taxon>
        <taxon>Stramenopiles</taxon>
        <taxon>Oomycota</taxon>
        <taxon>Peronosporomycetes</taxon>
        <taxon>Pythiales</taxon>
        <taxon>Pythiaceae</taxon>
        <taxon>Globisporangium</taxon>
    </lineage>
</organism>
<dbReference type="Pfam" id="PF00004">
    <property type="entry name" value="AAA"/>
    <property type="match status" value="1"/>
</dbReference>
<accession>K3W6T0</accession>
<evidence type="ECO:0000256" key="5">
    <source>
        <dbReference type="ARBA" id="ARBA00023235"/>
    </source>
</evidence>
<proteinExistence type="inferred from homology"/>
<dbReference type="CDD" id="cd19509">
    <property type="entry name" value="RecA-like_VPS4-like"/>
    <property type="match status" value="1"/>
</dbReference>
<evidence type="ECO:0000256" key="3">
    <source>
        <dbReference type="ARBA" id="ARBA00022840"/>
    </source>
</evidence>
<dbReference type="HOGENOM" id="CLU_000688_21_2_1"/>
<keyword evidence="5" id="KW-0413">Isomerase</keyword>
<dbReference type="InterPro" id="IPR003959">
    <property type="entry name" value="ATPase_AAA_core"/>
</dbReference>
<dbReference type="eggNOG" id="KOG0740">
    <property type="taxonomic scope" value="Eukaryota"/>
</dbReference>
<dbReference type="EMBL" id="GL376620">
    <property type="status" value="NOT_ANNOTATED_CDS"/>
    <property type="molecule type" value="Genomic_DNA"/>
</dbReference>
<dbReference type="Gene3D" id="1.10.8.60">
    <property type="match status" value="1"/>
</dbReference>
<evidence type="ECO:0000256" key="4">
    <source>
        <dbReference type="ARBA" id="ARBA00023136"/>
    </source>
</evidence>
<feature type="domain" description="MIT" evidence="10">
    <location>
        <begin position="8"/>
        <end position="86"/>
    </location>
</feature>
<reference evidence="12" key="2">
    <citation type="submission" date="2010-04" db="EMBL/GenBank/DDBJ databases">
        <authorList>
            <person name="Buell R."/>
            <person name="Hamilton J."/>
            <person name="Hostetler J."/>
        </authorList>
    </citation>
    <scope>NUCLEOTIDE SEQUENCE [LARGE SCALE GENOMIC DNA]</scope>
    <source>
        <strain evidence="12">DAOM:BR144</strain>
    </source>
</reference>
<dbReference type="PROSITE" id="PS00674">
    <property type="entry name" value="AAA"/>
    <property type="match status" value="1"/>
</dbReference>
<evidence type="ECO:0000313" key="12">
    <source>
        <dbReference type="Proteomes" id="UP000019132"/>
    </source>
</evidence>
<reference evidence="11" key="3">
    <citation type="submission" date="2015-02" db="UniProtKB">
        <authorList>
            <consortium name="EnsemblProtists"/>
        </authorList>
    </citation>
    <scope>IDENTIFICATION</scope>
    <source>
        <strain evidence="11">DAOM BR144</strain>
    </source>
</reference>
<dbReference type="InterPro" id="IPR007330">
    <property type="entry name" value="MIT_dom"/>
</dbReference>
<dbReference type="InterPro" id="IPR041569">
    <property type="entry name" value="AAA_lid_3"/>
</dbReference>
<dbReference type="InterPro" id="IPR003593">
    <property type="entry name" value="AAA+_ATPase"/>
</dbReference>
<comment type="catalytic activity">
    <reaction evidence="6">
        <text>n ATP + n H2O + a microtubule = n ADP + n phosphate + (n+1) alpha/beta tubulin heterodimers.</text>
        <dbReference type="EC" id="5.6.1.1"/>
    </reaction>
</comment>
<keyword evidence="2 8" id="KW-0547">Nucleotide-binding</keyword>
<evidence type="ECO:0000256" key="7">
    <source>
        <dbReference type="ARBA" id="ARBA00038871"/>
    </source>
</evidence>
<dbReference type="InterPro" id="IPR003960">
    <property type="entry name" value="ATPase_AAA_CS"/>
</dbReference>
<reference evidence="12" key="1">
    <citation type="journal article" date="2010" name="Genome Biol.">
        <title>Genome sequence of the necrotrophic plant pathogen Pythium ultimum reveals original pathogenicity mechanisms and effector repertoire.</title>
        <authorList>
            <person name="Levesque C.A."/>
            <person name="Brouwer H."/>
            <person name="Cano L."/>
            <person name="Hamilton J.P."/>
            <person name="Holt C."/>
            <person name="Huitema E."/>
            <person name="Raffaele S."/>
            <person name="Robideau G.P."/>
            <person name="Thines M."/>
            <person name="Win J."/>
            <person name="Zerillo M.M."/>
            <person name="Beakes G.W."/>
            <person name="Boore J.L."/>
            <person name="Busam D."/>
            <person name="Dumas B."/>
            <person name="Ferriera S."/>
            <person name="Fuerstenberg S.I."/>
            <person name="Gachon C.M."/>
            <person name="Gaulin E."/>
            <person name="Govers F."/>
            <person name="Grenville-Briggs L."/>
            <person name="Horner N."/>
            <person name="Hostetler J."/>
            <person name="Jiang R.H."/>
            <person name="Johnson J."/>
            <person name="Krajaejun T."/>
            <person name="Lin H."/>
            <person name="Meijer H.J."/>
            <person name="Moore B."/>
            <person name="Morris P."/>
            <person name="Phuntmart V."/>
            <person name="Puiu D."/>
            <person name="Shetty J."/>
            <person name="Stajich J.E."/>
            <person name="Tripathy S."/>
            <person name="Wawra S."/>
            <person name="van West P."/>
            <person name="Whitty B.R."/>
            <person name="Coutinho P.M."/>
            <person name="Henrissat B."/>
            <person name="Martin F."/>
            <person name="Thomas P.D."/>
            <person name="Tyler B.M."/>
            <person name="De Vries R.P."/>
            <person name="Kamoun S."/>
            <person name="Yandell M."/>
            <person name="Tisserat N."/>
            <person name="Buell C.R."/>
        </authorList>
    </citation>
    <scope>NUCLEOTIDE SEQUENCE</scope>
    <source>
        <strain evidence="12">DAOM:BR144</strain>
    </source>
</reference>
<evidence type="ECO:0000256" key="6">
    <source>
        <dbReference type="ARBA" id="ARBA00036378"/>
    </source>
</evidence>
<dbReference type="GO" id="GO:0008568">
    <property type="term" value="F:microtubule severing ATPase activity"/>
    <property type="evidence" value="ECO:0007669"/>
    <property type="project" value="UniProtKB-EC"/>
</dbReference>
<evidence type="ECO:0000313" key="11">
    <source>
        <dbReference type="EnsemblProtists" id="PYU1_T000671"/>
    </source>
</evidence>
<keyword evidence="12" id="KW-1185">Reference proteome</keyword>
<dbReference type="AlphaFoldDB" id="K3W6T0"/>
<sequence>MAWLTPNKSDDAEIKQVLDEAVKADSSGDFACAVDLYADAIEKMMQKLQQLTHADEKKKFFLRETIHHYMTRAESLKEQLLQREHTLHGRTTARTNEAAAASSGHGAQSVTNGAATPSAFLQHHTQHAHTILDEVLDRSPKVHWDDIAGLHIAKQILQEAVIYPSLRPDLFTGLLAPPRGVLLFGPPGTGKTLLAKAVATESNATFFNISASTLTSKWVGEGEKLVRTLFAIARELQPAVIFLDEMDALLSTRSASENDASRRIKNQFFTELDGAASSPEDRILVMGATNLPQELDEAIIRRLEKRIYVPLPDETSRETLIRHLIGSQKYAISSHEMANLVKATDGYSGSDLKALCKDAAMGPIRELGARIRDVKSEDVRGVHASDFKVAISRVRPSVSKETINSLLAWNELYGVSAVAK</sequence>
<dbReference type="Gene3D" id="1.20.58.80">
    <property type="entry name" value="Phosphotransferase system, lactose/cellobiose-type IIA subunit"/>
    <property type="match status" value="1"/>
</dbReference>
<keyword evidence="3 8" id="KW-0067">ATP-binding</keyword>
<dbReference type="SMART" id="SM00382">
    <property type="entry name" value="AAA"/>
    <property type="match status" value="1"/>
</dbReference>
<dbReference type="SMART" id="SM00745">
    <property type="entry name" value="MIT"/>
    <property type="match status" value="1"/>
</dbReference>
<dbReference type="Gene3D" id="3.40.50.300">
    <property type="entry name" value="P-loop containing nucleotide triphosphate hydrolases"/>
    <property type="match status" value="1"/>
</dbReference>
<name>K3W6T0_GLOUD</name>
<dbReference type="GO" id="GO:0016887">
    <property type="term" value="F:ATP hydrolysis activity"/>
    <property type="evidence" value="ECO:0007669"/>
    <property type="project" value="InterPro"/>
</dbReference>